<accession>A0A0W0VG12</accession>
<comment type="caution">
    <text evidence="1">The sequence shown here is derived from an EMBL/GenBank/DDBJ whole genome shotgun (WGS) entry which is preliminary data.</text>
</comment>
<reference evidence="1 2" key="1">
    <citation type="submission" date="2015-11" db="EMBL/GenBank/DDBJ databases">
        <title>Genomic analysis of 38 Legionella species identifies large and diverse effector repertoires.</title>
        <authorList>
            <person name="Burstein D."/>
            <person name="Amaro F."/>
            <person name="Zusman T."/>
            <person name="Lifshitz Z."/>
            <person name="Cohen O."/>
            <person name="Gilbert J.A."/>
            <person name="Pupko T."/>
            <person name="Shuman H.A."/>
            <person name="Segal G."/>
        </authorList>
    </citation>
    <scope>NUCLEOTIDE SEQUENCE [LARGE SCALE GENOMIC DNA]</scope>
    <source>
        <strain evidence="1 2">ATCC 49751</strain>
    </source>
</reference>
<protein>
    <submittedName>
        <fullName evidence="1">Uncharacterized protein</fullName>
    </submittedName>
</protein>
<dbReference type="RefSeq" id="WP_028374195.1">
    <property type="nucleotide sequence ID" value="NZ_CAAAJD010000049.1"/>
</dbReference>
<dbReference type="PATRIC" id="fig|45067.4.peg.2387"/>
<sequence length="182" mass="20343">MFRIVTGLITGGYLRPAVTSRFIRGVSHFFSSKGWLWDALNIKHSWLKILPGKEPHSVEGTAALKKLITDETTNAENMSVTSLAKGKKVVGFSPAPGVADHTLVFDKMPSTPNFKTQVIPKITVKGSKLRDFELSEGIETCLSEKIDKESNAYLIHMRFLKPVNRHVEHASQEKLSDIFSYK</sequence>
<dbReference type="Proteomes" id="UP000054869">
    <property type="component" value="Unassembled WGS sequence"/>
</dbReference>
<dbReference type="AlphaFoldDB" id="A0A0W0VG12"/>
<proteinExistence type="predicted"/>
<organism evidence="1 2">
    <name type="scientific">Legionella lansingensis</name>
    <dbReference type="NCBI Taxonomy" id="45067"/>
    <lineage>
        <taxon>Bacteria</taxon>
        <taxon>Pseudomonadati</taxon>
        <taxon>Pseudomonadota</taxon>
        <taxon>Gammaproteobacteria</taxon>
        <taxon>Legionellales</taxon>
        <taxon>Legionellaceae</taxon>
        <taxon>Legionella</taxon>
    </lineage>
</organism>
<evidence type="ECO:0000313" key="2">
    <source>
        <dbReference type="Proteomes" id="UP000054869"/>
    </source>
</evidence>
<keyword evidence="2" id="KW-1185">Reference proteome</keyword>
<dbReference type="EMBL" id="LNYI01000056">
    <property type="protein sequence ID" value="KTD19076.1"/>
    <property type="molecule type" value="Genomic_DNA"/>
</dbReference>
<evidence type="ECO:0000313" key="1">
    <source>
        <dbReference type="EMBL" id="KTD19076.1"/>
    </source>
</evidence>
<gene>
    <name evidence="1" type="ORF">Llan_2276</name>
</gene>
<name>A0A0W0VG12_9GAMM</name>